<keyword evidence="3" id="KW-1185">Reference proteome</keyword>
<keyword evidence="1" id="KW-0472">Membrane</keyword>
<feature type="transmembrane region" description="Helical" evidence="1">
    <location>
        <begin position="21"/>
        <end position="42"/>
    </location>
</feature>
<protein>
    <submittedName>
        <fullName evidence="2">Uncharacterized protein</fullName>
    </submittedName>
</protein>
<dbReference type="Proteomes" id="UP000054995">
    <property type="component" value="Unassembled WGS sequence"/>
</dbReference>
<comment type="caution">
    <text evidence="2">The sequence shown here is derived from an EMBL/GenBank/DDBJ whole genome shotgun (WGS) entry which is preliminary data.</text>
</comment>
<accession>A0A0V1FP71</accession>
<proteinExistence type="predicted"/>
<evidence type="ECO:0000313" key="3">
    <source>
        <dbReference type="Proteomes" id="UP000054995"/>
    </source>
</evidence>
<evidence type="ECO:0000313" key="2">
    <source>
        <dbReference type="EMBL" id="KRY87808.1"/>
    </source>
</evidence>
<name>A0A0V1FP71_TRIPS</name>
<gene>
    <name evidence="2" type="ORF">T4D_8729</name>
</gene>
<keyword evidence="1" id="KW-1133">Transmembrane helix</keyword>
<keyword evidence="1" id="KW-0812">Transmembrane</keyword>
<sequence length="59" mass="6877">MNIIPSIYHMIRIKKYPFDHLCFMLILTFLTTADTLFSGIIYSTGRIVEMSKQSIMTQC</sequence>
<evidence type="ECO:0000256" key="1">
    <source>
        <dbReference type="SAM" id="Phobius"/>
    </source>
</evidence>
<dbReference type="EMBL" id="JYDT01000049">
    <property type="protein sequence ID" value="KRY87808.1"/>
    <property type="molecule type" value="Genomic_DNA"/>
</dbReference>
<organism evidence="2 3">
    <name type="scientific">Trichinella pseudospiralis</name>
    <name type="common">Parasitic roundworm</name>
    <dbReference type="NCBI Taxonomy" id="6337"/>
    <lineage>
        <taxon>Eukaryota</taxon>
        <taxon>Metazoa</taxon>
        <taxon>Ecdysozoa</taxon>
        <taxon>Nematoda</taxon>
        <taxon>Enoplea</taxon>
        <taxon>Dorylaimia</taxon>
        <taxon>Trichinellida</taxon>
        <taxon>Trichinellidae</taxon>
        <taxon>Trichinella</taxon>
    </lineage>
</organism>
<dbReference type="AlphaFoldDB" id="A0A0V1FP71"/>
<reference evidence="2 3" key="1">
    <citation type="submission" date="2015-01" db="EMBL/GenBank/DDBJ databases">
        <title>Evolution of Trichinella species and genotypes.</title>
        <authorList>
            <person name="Korhonen P.K."/>
            <person name="Edoardo P."/>
            <person name="Giuseppe L.R."/>
            <person name="Gasser R.B."/>
        </authorList>
    </citation>
    <scope>NUCLEOTIDE SEQUENCE [LARGE SCALE GENOMIC DNA]</scope>
    <source>
        <strain evidence="2">ISS470</strain>
    </source>
</reference>